<dbReference type="AlphaFoldDB" id="A0A1Z1MZ68"/>
<dbReference type="PANTHER" id="PTHR46889">
    <property type="entry name" value="TRANSPOSASE INSF FOR INSERTION SEQUENCE IS3B-RELATED"/>
    <property type="match status" value="1"/>
</dbReference>
<dbReference type="EMBL" id="MF033535">
    <property type="protein sequence ID" value="ARW71478.1"/>
    <property type="molecule type" value="Genomic_DNA"/>
</dbReference>
<evidence type="ECO:0000256" key="1">
    <source>
        <dbReference type="SAM" id="MobiDB-lite"/>
    </source>
</evidence>
<feature type="domain" description="HTH-like" evidence="2">
    <location>
        <begin position="58"/>
        <end position="106"/>
    </location>
</feature>
<dbReference type="InterPro" id="IPR050900">
    <property type="entry name" value="Transposase_IS3/IS150/IS904"/>
</dbReference>
<proteinExistence type="predicted"/>
<sequence length="176" mass="19918">MNRTDVYRFIDLGKTTCPVRLHCRLLGVGHSAFYDRLRQGPRRAHERERHDRQRVEITQQAWSEHRGVHGARRLTAELHECGHPWNRKAVARLMRLAGIEGAHRRRGGKGRRKAASTDDRAGPGPGPRNGHRNGICHRWDRDRIVADSGVQTAPRVGVSFPRFDGAVVTCCRSVQG</sequence>
<dbReference type="InterPro" id="IPR025948">
    <property type="entry name" value="HTH-like_dom"/>
</dbReference>
<feature type="region of interest" description="Disordered" evidence="1">
    <location>
        <begin position="101"/>
        <end position="135"/>
    </location>
</feature>
<organism evidence="3">
    <name type="scientific">Micromonospora chalcea subsp. izumensis</name>
    <dbReference type="NCBI Taxonomy" id="2008351"/>
    <lineage>
        <taxon>Bacteria</taxon>
        <taxon>Bacillati</taxon>
        <taxon>Actinomycetota</taxon>
        <taxon>Actinomycetes</taxon>
        <taxon>Micromonosporales</taxon>
        <taxon>Micromonosporaceae</taxon>
        <taxon>Micromonospora</taxon>
    </lineage>
</organism>
<reference evidence="3" key="1">
    <citation type="journal article" date="2017" name="J. Am. Chem. Soc.">
        <title>Chemoenzymatic Total Synthesis and Structural Diversification of Tylactone-Based Macrolide Antibiotics through Late-Stage Polyketide Assembly, Tailoring, and C-H Functionalization.</title>
        <authorList>
            <person name="Lowell A.N."/>
            <person name="DeMars M.D.II."/>
            <person name="Slocum S.T."/>
            <person name="Yu F."/>
            <person name="Anand K."/>
            <person name="Chemler J.A."/>
            <person name="Korakavi N."/>
            <person name="Priessnitz J.K."/>
            <person name="Park S.R."/>
            <person name="Koch A.A."/>
            <person name="Schultz P.J."/>
            <person name="Sherman D.H."/>
        </authorList>
    </citation>
    <scope>NUCLEOTIDE SEQUENCE</scope>
    <source>
        <strain evidence="3">ATCC 21561</strain>
    </source>
</reference>
<evidence type="ECO:0000259" key="2">
    <source>
        <dbReference type="Pfam" id="PF13276"/>
    </source>
</evidence>
<name>A0A1Z1MZ68_MICCH</name>
<evidence type="ECO:0000313" key="3">
    <source>
        <dbReference type="EMBL" id="ARW71478.1"/>
    </source>
</evidence>
<feature type="compositionally biased region" description="Basic residues" evidence="1">
    <location>
        <begin position="103"/>
        <end position="114"/>
    </location>
</feature>
<dbReference type="PANTHER" id="PTHR46889:SF4">
    <property type="entry name" value="TRANSPOSASE INSO FOR INSERTION SEQUENCE ELEMENT IS911B-RELATED"/>
    <property type="match status" value="1"/>
</dbReference>
<dbReference type="Pfam" id="PF13276">
    <property type="entry name" value="HTH_21"/>
    <property type="match status" value="1"/>
</dbReference>
<protein>
    <submittedName>
        <fullName evidence="3">Transposase</fullName>
    </submittedName>
</protein>
<accession>A0A1Z1MZ68</accession>